<dbReference type="AlphaFoldDB" id="A0A699HM77"/>
<gene>
    <name evidence="1" type="ORF">Tci_419334</name>
</gene>
<organism evidence="1">
    <name type="scientific">Tanacetum cinerariifolium</name>
    <name type="common">Dalmatian daisy</name>
    <name type="synonym">Chrysanthemum cinerariifolium</name>
    <dbReference type="NCBI Taxonomy" id="118510"/>
    <lineage>
        <taxon>Eukaryota</taxon>
        <taxon>Viridiplantae</taxon>
        <taxon>Streptophyta</taxon>
        <taxon>Embryophyta</taxon>
        <taxon>Tracheophyta</taxon>
        <taxon>Spermatophyta</taxon>
        <taxon>Magnoliopsida</taxon>
        <taxon>eudicotyledons</taxon>
        <taxon>Gunneridae</taxon>
        <taxon>Pentapetalae</taxon>
        <taxon>asterids</taxon>
        <taxon>campanulids</taxon>
        <taxon>Asterales</taxon>
        <taxon>Asteraceae</taxon>
        <taxon>Asteroideae</taxon>
        <taxon>Anthemideae</taxon>
        <taxon>Anthemidinae</taxon>
        <taxon>Tanacetum</taxon>
    </lineage>
</organism>
<name>A0A699HM77_TANCI</name>
<comment type="caution">
    <text evidence="1">The sequence shown here is derived from an EMBL/GenBank/DDBJ whole genome shotgun (WGS) entry which is preliminary data.</text>
</comment>
<evidence type="ECO:0008006" key="2">
    <source>
        <dbReference type="Google" id="ProtNLM"/>
    </source>
</evidence>
<dbReference type="EMBL" id="BKCJ010181551">
    <property type="protein sequence ID" value="GEY47360.1"/>
    <property type="molecule type" value="Genomic_DNA"/>
</dbReference>
<proteinExistence type="predicted"/>
<sequence>MPPRKRACLTIPAPRFEIEENSAAGVVRQPRPTESDLRRCRVEQVGYGITDTWDEIVSKLIEIASTTLEGVNERVTELDTTVRQMTDEDRPDHRRTAMLMDREAMYAREAWAFSIDRNPVTTSLERIEILEARYPEPQDGPAEAGTSC</sequence>
<evidence type="ECO:0000313" key="1">
    <source>
        <dbReference type="EMBL" id="GEY47360.1"/>
    </source>
</evidence>
<accession>A0A699HM77</accession>
<protein>
    <recommendedName>
        <fullName evidence="2">Reverse transcriptase domain-containing protein</fullName>
    </recommendedName>
</protein>
<reference evidence="1" key="1">
    <citation type="journal article" date="2019" name="Sci. Rep.">
        <title>Draft genome of Tanacetum cinerariifolium, the natural source of mosquito coil.</title>
        <authorList>
            <person name="Yamashiro T."/>
            <person name="Shiraishi A."/>
            <person name="Satake H."/>
            <person name="Nakayama K."/>
        </authorList>
    </citation>
    <scope>NUCLEOTIDE SEQUENCE</scope>
</reference>